<dbReference type="Gene3D" id="3.40.50.1820">
    <property type="entry name" value="alpha/beta hydrolase"/>
    <property type="match status" value="2"/>
</dbReference>
<proteinExistence type="inferred from homology"/>
<evidence type="ECO:0000256" key="1">
    <source>
        <dbReference type="ARBA" id="ARBA00010701"/>
    </source>
</evidence>
<keyword evidence="3" id="KW-0732">Signal</keyword>
<dbReference type="STRING" id="1661398.A0A482W767"/>
<evidence type="ECO:0000256" key="2">
    <source>
        <dbReference type="PIRSR" id="PIRSR000862-1"/>
    </source>
</evidence>
<feature type="active site" description="Charge relay system" evidence="2">
    <location>
        <position position="339"/>
    </location>
</feature>
<dbReference type="SUPFAM" id="SSF53474">
    <property type="entry name" value="alpha/beta-Hydrolases"/>
    <property type="match status" value="1"/>
</dbReference>
<dbReference type="PIRSF" id="PIRSF000862">
    <property type="entry name" value="Steryl_ester_lip"/>
    <property type="match status" value="1"/>
</dbReference>
<dbReference type="Pfam" id="PF04083">
    <property type="entry name" value="Abhydro_lipase"/>
    <property type="match status" value="1"/>
</dbReference>
<reference evidence="5 6" key="1">
    <citation type="submission" date="2017-03" db="EMBL/GenBank/DDBJ databases">
        <title>Genome of the blue death feigning beetle - Asbolus verrucosus.</title>
        <authorList>
            <person name="Rider S.D."/>
        </authorList>
    </citation>
    <scope>NUCLEOTIDE SEQUENCE [LARGE SCALE GENOMIC DNA]</scope>
    <source>
        <strain evidence="5">Butters</strain>
        <tissue evidence="5">Head and leg muscle</tissue>
    </source>
</reference>
<evidence type="ECO:0000256" key="3">
    <source>
        <dbReference type="SAM" id="SignalP"/>
    </source>
</evidence>
<accession>A0A482W767</accession>
<evidence type="ECO:0000259" key="4">
    <source>
        <dbReference type="Pfam" id="PF04083"/>
    </source>
</evidence>
<feature type="active site" description="Charge relay system" evidence="2">
    <location>
        <position position="303"/>
    </location>
</feature>
<dbReference type="OrthoDB" id="9974421at2759"/>
<feature type="non-terminal residue" evidence="5">
    <location>
        <position position="364"/>
    </location>
</feature>
<comment type="caution">
    <text evidence="5">The sequence shown here is derived from an EMBL/GenBank/DDBJ whole genome shotgun (WGS) entry which is preliminary data.</text>
</comment>
<protein>
    <submittedName>
        <fullName evidence="5">Lipase 1-like</fullName>
    </submittedName>
</protein>
<dbReference type="Proteomes" id="UP000292052">
    <property type="component" value="Unassembled WGS sequence"/>
</dbReference>
<feature type="chain" id="PRO_5019729623" evidence="3">
    <location>
        <begin position="16"/>
        <end position="364"/>
    </location>
</feature>
<feature type="active site" description="Nucleophile" evidence="2">
    <location>
        <position position="180"/>
    </location>
</feature>
<sequence>MKLVLICTLPLLSIAINFDNNACTSFEAYHILDFSRKCYHNPDVLSDVPSMAERHNYKTEIYPVTTSDGYILTLFRIQSKEVDTKKIVFLQHGITINSAPWVDIGNRSLAFNLADLGYDVWLGNVRGSTYSNQHVRWTVLDPEFWNFNLDTIAQIDIGTQLKFIANETGKGGNITFIGHSMGTTLALMFCSEYYNEAHTLVKELILLAPVVYLNDIFILELVKPLMLQLFIIVQLLDFSKIYSYTLVTGLVVHRFTNLNNTYKFQKYDYGSKENNKIYDNPVPPTYDLWKVKMPVHLFYGISDSLFKKENLDRLFNELGSLKKFKYKVPSENNGYDFNHIDFLYAAYIKEFLYKKIFEILGNDE</sequence>
<organism evidence="5 6">
    <name type="scientific">Asbolus verrucosus</name>
    <name type="common">Desert ironclad beetle</name>
    <dbReference type="NCBI Taxonomy" id="1661398"/>
    <lineage>
        <taxon>Eukaryota</taxon>
        <taxon>Metazoa</taxon>
        <taxon>Ecdysozoa</taxon>
        <taxon>Arthropoda</taxon>
        <taxon>Hexapoda</taxon>
        <taxon>Insecta</taxon>
        <taxon>Pterygota</taxon>
        <taxon>Neoptera</taxon>
        <taxon>Endopterygota</taxon>
        <taxon>Coleoptera</taxon>
        <taxon>Polyphaga</taxon>
        <taxon>Cucujiformia</taxon>
        <taxon>Tenebrionidae</taxon>
        <taxon>Pimeliinae</taxon>
        <taxon>Asbolus</taxon>
    </lineage>
</organism>
<dbReference type="PANTHER" id="PTHR11005">
    <property type="entry name" value="LYSOSOMAL ACID LIPASE-RELATED"/>
    <property type="match status" value="1"/>
</dbReference>
<dbReference type="InterPro" id="IPR006693">
    <property type="entry name" value="AB_hydrolase_lipase"/>
</dbReference>
<dbReference type="EMBL" id="QDEB01020792">
    <property type="protein sequence ID" value="RZC41030.1"/>
    <property type="molecule type" value="Genomic_DNA"/>
</dbReference>
<dbReference type="InterPro" id="IPR029058">
    <property type="entry name" value="AB_hydrolase_fold"/>
</dbReference>
<comment type="similarity">
    <text evidence="1">Belongs to the AB hydrolase superfamily. Lipase family.</text>
</comment>
<dbReference type="InterPro" id="IPR025483">
    <property type="entry name" value="Lipase_euk"/>
</dbReference>
<dbReference type="AlphaFoldDB" id="A0A482W767"/>
<name>A0A482W767_ASBVE</name>
<evidence type="ECO:0000313" key="6">
    <source>
        <dbReference type="Proteomes" id="UP000292052"/>
    </source>
</evidence>
<keyword evidence="6" id="KW-1185">Reference proteome</keyword>
<feature type="signal peptide" evidence="3">
    <location>
        <begin position="1"/>
        <end position="15"/>
    </location>
</feature>
<evidence type="ECO:0000313" key="5">
    <source>
        <dbReference type="EMBL" id="RZC41030.1"/>
    </source>
</evidence>
<dbReference type="GO" id="GO:0006629">
    <property type="term" value="P:lipid metabolic process"/>
    <property type="evidence" value="ECO:0007669"/>
    <property type="project" value="InterPro"/>
</dbReference>
<gene>
    <name evidence="5" type="ORF">BDFB_010113</name>
</gene>
<feature type="domain" description="Partial AB-hydrolase lipase" evidence="4">
    <location>
        <begin position="49"/>
        <end position="102"/>
    </location>
</feature>
<dbReference type="GO" id="GO:0016788">
    <property type="term" value="F:hydrolase activity, acting on ester bonds"/>
    <property type="evidence" value="ECO:0007669"/>
    <property type="project" value="InterPro"/>
</dbReference>